<proteinExistence type="predicted"/>
<evidence type="ECO:0000256" key="1">
    <source>
        <dbReference type="SAM" id="SignalP"/>
    </source>
</evidence>
<sequence>MKLSTTTLIAAIVSSSPPPALAFDSSDLADPQDWTRYTLKGGALLCALHATDQLAGRQLHDTRNPPSAASIWTGDLKQALETWYWHDVPPTEPSICDIAGYWKIPFAVRSLGLDSRLKVEGGDNACYRVEHWDPGMKDGENGRQVPAINQWYNVDGREYRSTGAHYEFATNPRGGALYTFYLESPKSSASSLWYNSRKDASPDDLPSLRALSDVLWGFWNRENENVKNIRYFFVLGVTNEVTNQLIATCLQNAGGKELSDWPGTSFGTGTEEGHALLGSPNGATFAYFLLQHKAQLGYKSISKVTVFPPETDDDVAFVDPALVFHVEDVTDLLHDEAEEEVKKDAGDRRAGTVLRIHKLHNSNWM</sequence>
<feature type="signal peptide" evidence="1">
    <location>
        <begin position="1"/>
        <end position="22"/>
    </location>
</feature>
<keyword evidence="3" id="KW-1185">Reference proteome</keyword>
<name>A0A9W8Y6L8_9PLEO</name>
<organism evidence="2 3">
    <name type="scientific">Neocucurbitaria cava</name>
    <dbReference type="NCBI Taxonomy" id="798079"/>
    <lineage>
        <taxon>Eukaryota</taxon>
        <taxon>Fungi</taxon>
        <taxon>Dikarya</taxon>
        <taxon>Ascomycota</taxon>
        <taxon>Pezizomycotina</taxon>
        <taxon>Dothideomycetes</taxon>
        <taxon>Pleosporomycetidae</taxon>
        <taxon>Pleosporales</taxon>
        <taxon>Pleosporineae</taxon>
        <taxon>Cucurbitariaceae</taxon>
        <taxon>Neocucurbitaria</taxon>
    </lineage>
</organism>
<dbReference type="AlphaFoldDB" id="A0A9W8Y6L8"/>
<dbReference type="EMBL" id="JAPEUY010000009">
    <property type="protein sequence ID" value="KAJ4369598.1"/>
    <property type="molecule type" value="Genomic_DNA"/>
</dbReference>
<reference evidence="2" key="1">
    <citation type="submission" date="2022-10" db="EMBL/GenBank/DDBJ databases">
        <title>Tapping the CABI collections for fungal endophytes: first genome assemblies for Collariella, Neodidymelliopsis, Ascochyta clinopodiicola, Didymella pomorum, Didymosphaeria variabile, Neocosmospora piperis and Neocucurbitaria cava.</title>
        <authorList>
            <person name="Hill R."/>
        </authorList>
    </citation>
    <scope>NUCLEOTIDE SEQUENCE</scope>
    <source>
        <strain evidence="2">IMI 356814</strain>
    </source>
</reference>
<dbReference type="OrthoDB" id="5337308at2759"/>
<feature type="chain" id="PRO_5040815307" evidence="1">
    <location>
        <begin position="23"/>
        <end position="365"/>
    </location>
</feature>
<evidence type="ECO:0000313" key="3">
    <source>
        <dbReference type="Proteomes" id="UP001140560"/>
    </source>
</evidence>
<protein>
    <submittedName>
        <fullName evidence="2">Uncharacterized protein</fullName>
    </submittedName>
</protein>
<dbReference type="Proteomes" id="UP001140560">
    <property type="component" value="Unassembled WGS sequence"/>
</dbReference>
<accession>A0A9W8Y6L8</accession>
<comment type="caution">
    <text evidence="2">The sequence shown here is derived from an EMBL/GenBank/DDBJ whole genome shotgun (WGS) entry which is preliminary data.</text>
</comment>
<evidence type="ECO:0000313" key="2">
    <source>
        <dbReference type="EMBL" id="KAJ4369598.1"/>
    </source>
</evidence>
<keyword evidence="1" id="KW-0732">Signal</keyword>
<gene>
    <name evidence="2" type="ORF">N0V83_005360</name>
</gene>